<dbReference type="GO" id="GO:0030488">
    <property type="term" value="P:tRNA methylation"/>
    <property type="evidence" value="ECO:0007669"/>
    <property type="project" value="UniProtKB-UniRule"/>
</dbReference>
<dbReference type="Gene3D" id="1.10.150.530">
    <property type="match status" value="1"/>
</dbReference>
<keyword evidence="2 12" id="KW-0004">4Fe-4S</keyword>
<evidence type="ECO:0000256" key="9">
    <source>
        <dbReference type="ARBA" id="ARBA00022723"/>
    </source>
</evidence>
<keyword evidence="3 12" id="KW-0963">Cytoplasm</keyword>
<evidence type="ECO:0000256" key="1">
    <source>
        <dbReference type="ARBA" id="ARBA00004496"/>
    </source>
</evidence>
<dbReference type="Pfam" id="PF04055">
    <property type="entry name" value="Radical_SAM"/>
    <property type="match status" value="1"/>
</dbReference>
<comment type="catalytic activity">
    <reaction evidence="12">
        <text>adenosine(37) in tRNA + 2 reduced [2Fe-2S]-[ferredoxin] + 2 S-adenosyl-L-methionine = 2-methyladenosine(37) in tRNA + 5'-deoxyadenosine + L-methionine + 2 oxidized [2Fe-2S]-[ferredoxin] + S-adenosyl-L-homocysteine</text>
        <dbReference type="Rhea" id="RHEA:43332"/>
        <dbReference type="Rhea" id="RHEA-COMP:10000"/>
        <dbReference type="Rhea" id="RHEA-COMP:10001"/>
        <dbReference type="Rhea" id="RHEA-COMP:10162"/>
        <dbReference type="Rhea" id="RHEA-COMP:10485"/>
        <dbReference type="ChEBI" id="CHEBI:17319"/>
        <dbReference type="ChEBI" id="CHEBI:33737"/>
        <dbReference type="ChEBI" id="CHEBI:33738"/>
        <dbReference type="ChEBI" id="CHEBI:57844"/>
        <dbReference type="ChEBI" id="CHEBI:57856"/>
        <dbReference type="ChEBI" id="CHEBI:59789"/>
        <dbReference type="ChEBI" id="CHEBI:74411"/>
        <dbReference type="ChEBI" id="CHEBI:74497"/>
        <dbReference type="EC" id="2.1.1.192"/>
    </reaction>
</comment>
<feature type="domain" description="Radical SAM core" evidence="13">
    <location>
        <begin position="97"/>
        <end position="327"/>
    </location>
</feature>
<feature type="binding site" evidence="12">
    <location>
        <begin position="213"/>
        <end position="215"/>
    </location>
    <ligand>
        <name>S-adenosyl-L-methionine</name>
        <dbReference type="ChEBI" id="CHEBI:59789"/>
    </ligand>
</feature>
<dbReference type="GO" id="GO:0046872">
    <property type="term" value="F:metal ion binding"/>
    <property type="evidence" value="ECO:0007669"/>
    <property type="project" value="UniProtKB-KW"/>
</dbReference>
<feature type="active site" description="Proton acceptor" evidence="12">
    <location>
        <position position="91"/>
    </location>
</feature>
<dbReference type="SFLD" id="SFLDG01062">
    <property type="entry name" value="methyltransferase_(Class_A)"/>
    <property type="match status" value="1"/>
</dbReference>
<feature type="binding site" evidence="12">
    <location>
        <position position="115"/>
    </location>
    <ligand>
        <name>[4Fe-4S] cluster</name>
        <dbReference type="ChEBI" id="CHEBI:49883"/>
        <note>4Fe-4S-S-AdoMet</note>
    </ligand>
</feature>
<dbReference type="InterPro" id="IPR058240">
    <property type="entry name" value="rSAM_sf"/>
</dbReference>
<dbReference type="InterPro" id="IPR048641">
    <property type="entry name" value="RlmN_N"/>
</dbReference>
<dbReference type="GO" id="GO:0005737">
    <property type="term" value="C:cytoplasm"/>
    <property type="evidence" value="ECO:0007669"/>
    <property type="project" value="UniProtKB-SubCell"/>
</dbReference>
<evidence type="ECO:0000256" key="5">
    <source>
        <dbReference type="ARBA" id="ARBA00022603"/>
    </source>
</evidence>
<protein>
    <recommendedName>
        <fullName evidence="12">Probable dual-specificity RNA methyltransferase RlmN</fullName>
        <ecNumber evidence="12">2.1.1.192</ecNumber>
    </recommendedName>
    <alternativeName>
        <fullName evidence="12">23S rRNA (adenine(2503)-C(2))-methyltransferase</fullName>
    </alternativeName>
    <alternativeName>
        <fullName evidence="12">23S rRNA m2A2503 methyltransferase</fullName>
    </alternativeName>
    <alternativeName>
        <fullName evidence="12">Ribosomal RNA large subunit methyltransferase N</fullName>
    </alternativeName>
    <alternativeName>
        <fullName evidence="12">tRNA (adenine(37)-C(2))-methyltransferase</fullName>
    </alternativeName>
    <alternativeName>
        <fullName evidence="12">tRNA m2A37 methyltransferase</fullName>
    </alternativeName>
</protein>
<comment type="subcellular location">
    <subcellularLocation>
        <location evidence="1 12">Cytoplasm</location>
    </subcellularLocation>
</comment>
<dbReference type="PANTHER" id="PTHR30544">
    <property type="entry name" value="23S RRNA METHYLTRANSFERASE"/>
    <property type="match status" value="1"/>
</dbReference>
<comment type="similarity">
    <text evidence="12">Belongs to the radical SAM superfamily. RlmN family.</text>
</comment>
<sequence length="341" mass="39103">MLKKDIKSMCLSDLEREFEKINLKKYRAYQVFKWLNKGIGSFFEMSDIPLNLRIKFGENYEIIKCKIEKKIISKDGTVKYMFRLRDDEFIESVLMTYSYGSVVCISTQVGCRMRCAFCANSDSKFVRNLSVSEMISQIDLIGRDIGKKISNVTLMGIGEPFENYENVVKFLSIVSFEKGLNIGSRHITVSTCGIADKIREFADSGLKSSLCISLHASNNFSRNKIMPVNKCFDLEKLLDSCYYYSKKTRKRLTFEYLMIKNLNDKISDAKNLFKIIKKLNCHVNLIPLNKNSSNNFEASELLQIKCFCNFLLSKNVSVTIRRVLGSDINAACGQLRNSRIS</sequence>
<keyword evidence="6 12" id="KW-0808">Transferase</keyword>
<dbReference type="Pfam" id="PF21016">
    <property type="entry name" value="RlmN_N"/>
    <property type="match status" value="1"/>
</dbReference>
<dbReference type="InterPro" id="IPR027492">
    <property type="entry name" value="RNA_MTrfase_RlmN"/>
</dbReference>
<comment type="caution">
    <text evidence="12">Lacks conserved residue(s) required for the propagation of feature annotation.</text>
</comment>
<dbReference type="FunFam" id="3.20.20.70:FF:000014">
    <property type="entry name" value="Probable dual-specificity RNA methyltransferase RlmN"/>
    <property type="match status" value="1"/>
</dbReference>
<feature type="binding site" evidence="12">
    <location>
        <begin position="158"/>
        <end position="159"/>
    </location>
    <ligand>
        <name>S-adenosyl-L-methionine</name>
        <dbReference type="ChEBI" id="CHEBI:59789"/>
    </ligand>
</feature>
<keyword evidence="10 12" id="KW-0408">Iron</keyword>
<dbReference type="SFLD" id="SFLDF00275">
    <property type="entry name" value="adenosine_C2_methyltransferase"/>
    <property type="match status" value="1"/>
</dbReference>
<dbReference type="PANTHER" id="PTHR30544:SF5">
    <property type="entry name" value="RADICAL SAM CORE DOMAIN-CONTAINING PROTEIN"/>
    <property type="match status" value="1"/>
</dbReference>
<dbReference type="NCBIfam" id="TIGR00048">
    <property type="entry name" value="rRNA_mod_RlmN"/>
    <property type="match status" value="1"/>
</dbReference>
<gene>
    <name evidence="12" type="primary">rlmN</name>
    <name evidence="14" type="ORF">CfP315_0629</name>
</gene>
<dbReference type="GO" id="GO:0019843">
    <property type="term" value="F:rRNA binding"/>
    <property type="evidence" value="ECO:0007669"/>
    <property type="project" value="UniProtKB-UniRule"/>
</dbReference>
<evidence type="ECO:0000256" key="10">
    <source>
        <dbReference type="ARBA" id="ARBA00023004"/>
    </source>
</evidence>
<dbReference type="SFLD" id="SFLDS00029">
    <property type="entry name" value="Radical_SAM"/>
    <property type="match status" value="1"/>
</dbReference>
<dbReference type="InterPro" id="IPR040072">
    <property type="entry name" value="Methyltransferase_A"/>
</dbReference>
<keyword evidence="12" id="KW-1015">Disulfide bond</keyword>
<dbReference type="EMBL" id="AP027924">
    <property type="protein sequence ID" value="BED92054.1"/>
    <property type="molecule type" value="Genomic_DNA"/>
</dbReference>
<dbReference type="AlphaFoldDB" id="A0AA48KZ88"/>
<dbReference type="InterPro" id="IPR004383">
    <property type="entry name" value="rRNA_lsu_MTrfase_RlmN/Cfr"/>
</dbReference>
<dbReference type="PROSITE" id="PS51918">
    <property type="entry name" value="RADICAL_SAM"/>
    <property type="match status" value="1"/>
</dbReference>
<feature type="binding site" evidence="12">
    <location>
        <position position="289"/>
    </location>
    <ligand>
        <name>S-adenosyl-L-methionine</name>
        <dbReference type="ChEBI" id="CHEBI:59789"/>
    </ligand>
</feature>
<comment type="miscellaneous">
    <text evidence="12">Reaction proceeds by a ping-pong mechanism involving intermediate methylation of a conserved cysteine residue.</text>
</comment>
<evidence type="ECO:0000256" key="6">
    <source>
        <dbReference type="ARBA" id="ARBA00022679"/>
    </source>
</evidence>
<dbReference type="Gene3D" id="3.20.20.70">
    <property type="entry name" value="Aldolase class I"/>
    <property type="match status" value="1"/>
</dbReference>
<keyword evidence="11 12" id="KW-0411">Iron-sulfur</keyword>
<keyword evidence="4 12" id="KW-0698">rRNA processing</keyword>
<reference evidence="14" key="1">
    <citation type="journal article" date="2023" name="ISME J.">
        <title>Emergence of putative energy parasites within Clostridia revealed by genome analysis of a novel endosymbiotic clade.</title>
        <authorList>
            <person name="Takahashi K."/>
            <person name="Kuwahara H."/>
            <person name="Horikawa Y."/>
            <person name="Izawa K."/>
            <person name="Kato D."/>
            <person name="Inagaki T."/>
            <person name="Yuki M."/>
            <person name="Ohkuma M."/>
            <person name="Hongoh Y."/>
        </authorList>
    </citation>
    <scope>NUCLEOTIDE SEQUENCE</scope>
    <source>
        <strain evidence="14">CfP3-15</strain>
    </source>
</reference>
<dbReference type="GO" id="GO:0070475">
    <property type="term" value="P:rRNA base methylation"/>
    <property type="evidence" value="ECO:0007669"/>
    <property type="project" value="UniProtKB-UniRule"/>
</dbReference>
<evidence type="ECO:0000313" key="14">
    <source>
        <dbReference type="EMBL" id="BED92054.1"/>
    </source>
</evidence>
<evidence type="ECO:0000256" key="3">
    <source>
        <dbReference type="ARBA" id="ARBA00022490"/>
    </source>
</evidence>
<evidence type="ECO:0000256" key="12">
    <source>
        <dbReference type="HAMAP-Rule" id="MF_01849"/>
    </source>
</evidence>
<keyword evidence="5 12" id="KW-0489">Methyltransferase</keyword>
<accession>A0AA48KZ88</accession>
<evidence type="ECO:0000256" key="2">
    <source>
        <dbReference type="ARBA" id="ARBA00022485"/>
    </source>
</evidence>
<keyword evidence="7 12" id="KW-0949">S-adenosyl-L-methionine</keyword>
<evidence type="ECO:0000256" key="7">
    <source>
        <dbReference type="ARBA" id="ARBA00022691"/>
    </source>
</evidence>
<keyword evidence="9 12" id="KW-0479">Metal-binding</keyword>
<evidence type="ECO:0000256" key="4">
    <source>
        <dbReference type="ARBA" id="ARBA00022552"/>
    </source>
</evidence>
<dbReference type="GO" id="GO:0002935">
    <property type="term" value="F:tRNA (adenine(37)-C2)-methyltransferase activity"/>
    <property type="evidence" value="ECO:0007669"/>
    <property type="project" value="UniProtKB-UniRule"/>
</dbReference>
<dbReference type="InterPro" id="IPR007197">
    <property type="entry name" value="rSAM"/>
</dbReference>
<comment type="function">
    <text evidence="12">Specifically methylates position 2 of adenine 2503 in 23S rRNA and position 2 of adenine 37 in tRNAs.</text>
</comment>
<dbReference type="GO" id="GO:0051539">
    <property type="term" value="F:4 iron, 4 sulfur cluster binding"/>
    <property type="evidence" value="ECO:0007669"/>
    <property type="project" value="UniProtKB-UniRule"/>
</dbReference>
<organism evidence="14">
    <name type="scientific">Candidatus Improbicoccus pseudotrichonymphae</name>
    <dbReference type="NCBI Taxonomy" id="3033792"/>
    <lineage>
        <taxon>Bacteria</taxon>
        <taxon>Bacillati</taxon>
        <taxon>Bacillota</taxon>
        <taxon>Clostridia</taxon>
        <taxon>Candidatus Improbicoccus</taxon>
    </lineage>
</organism>
<feature type="binding site" evidence="12">
    <location>
        <position position="118"/>
    </location>
    <ligand>
        <name>[4Fe-4S] cluster</name>
        <dbReference type="ChEBI" id="CHEBI:49883"/>
        <note>4Fe-4S-S-AdoMet</note>
    </ligand>
</feature>
<keyword evidence="8 12" id="KW-0819">tRNA processing</keyword>
<dbReference type="CDD" id="cd01335">
    <property type="entry name" value="Radical_SAM"/>
    <property type="match status" value="1"/>
</dbReference>
<dbReference type="SUPFAM" id="SSF102114">
    <property type="entry name" value="Radical SAM enzymes"/>
    <property type="match status" value="1"/>
</dbReference>
<evidence type="ECO:0000259" key="13">
    <source>
        <dbReference type="PROSITE" id="PS51918"/>
    </source>
</evidence>
<dbReference type="InterPro" id="IPR013785">
    <property type="entry name" value="Aldolase_TIM"/>
</dbReference>
<dbReference type="PIRSF" id="PIRSF006004">
    <property type="entry name" value="CHP00048"/>
    <property type="match status" value="1"/>
</dbReference>
<name>A0AA48KZ88_9FIRM</name>
<evidence type="ECO:0000256" key="8">
    <source>
        <dbReference type="ARBA" id="ARBA00022694"/>
    </source>
</evidence>
<comment type="catalytic activity">
    <reaction evidence="12">
        <text>adenosine(2503) in 23S rRNA + 2 reduced [2Fe-2S]-[ferredoxin] + 2 S-adenosyl-L-methionine = 2-methyladenosine(2503) in 23S rRNA + 5'-deoxyadenosine + L-methionine + 2 oxidized [2Fe-2S]-[ferredoxin] + S-adenosyl-L-homocysteine</text>
        <dbReference type="Rhea" id="RHEA:42916"/>
        <dbReference type="Rhea" id="RHEA-COMP:10000"/>
        <dbReference type="Rhea" id="RHEA-COMP:10001"/>
        <dbReference type="Rhea" id="RHEA-COMP:10152"/>
        <dbReference type="Rhea" id="RHEA-COMP:10282"/>
        <dbReference type="ChEBI" id="CHEBI:17319"/>
        <dbReference type="ChEBI" id="CHEBI:33737"/>
        <dbReference type="ChEBI" id="CHEBI:33738"/>
        <dbReference type="ChEBI" id="CHEBI:57844"/>
        <dbReference type="ChEBI" id="CHEBI:57856"/>
        <dbReference type="ChEBI" id="CHEBI:59789"/>
        <dbReference type="ChEBI" id="CHEBI:74411"/>
        <dbReference type="ChEBI" id="CHEBI:74497"/>
        <dbReference type="EC" id="2.1.1.192"/>
    </reaction>
</comment>
<comment type="cofactor">
    <cofactor evidence="12">
        <name>[4Fe-4S] cluster</name>
        <dbReference type="ChEBI" id="CHEBI:49883"/>
    </cofactor>
    <text evidence="12">Binds 1 [4Fe-4S] cluster. The cluster is coordinated with 3 cysteines and an exchangeable S-adenosyl-L-methionine.</text>
</comment>
<dbReference type="HAMAP" id="MF_01849">
    <property type="entry name" value="RNA_methyltr_RlmN"/>
    <property type="match status" value="1"/>
</dbReference>
<dbReference type="KEGG" id="ips:CfP315_0629"/>
<dbReference type="GO" id="GO:0000049">
    <property type="term" value="F:tRNA binding"/>
    <property type="evidence" value="ECO:0007669"/>
    <property type="project" value="UniProtKB-UniRule"/>
</dbReference>
<dbReference type="GO" id="GO:0070040">
    <property type="term" value="F:rRNA (adenine(2503)-C2-)-methyltransferase activity"/>
    <property type="evidence" value="ECO:0007669"/>
    <property type="project" value="UniProtKB-UniRule"/>
</dbReference>
<evidence type="ECO:0000256" key="11">
    <source>
        <dbReference type="ARBA" id="ARBA00023014"/>
    </source>
</evidence>
<feature type="binding site" evidence="12">
    <location>
        <position position="190"/>
    </location>
    <ligand>
        <name>S-adenosyl-L-methionine</name>
        <dbReference type="ChEBI" id="CHEBI:59789"/>
    </ligand>
</feature>
<feature type="binding site" evidence="12">
    <location>
        <position position="111"/>
    </location>
    <ligand>
        <name>[4Fe-4S] cluster</name>
        <dbReference type="ChEBI" id="CHEBI:49883"/>
        <note>4Fe-4S-S-AdoMet</note>
    </ligand>
</feature>
<feature type="active site" description="S-methylcysteine intermediate" evidence="12">
    <location>
        <position position="332"/>
    </location>
</feature>
<dbReference type="EC" id="2.1.1.192" evidence="12"/>
<proteinExistence type="inferred from homology"/>
<dbReference type="Proteomes" id="UP001337580">
    <property type="component" value="Chromosome"/>
</dbReference>